<gene>
    <name evidence="3" type="ORF">NIES267_56910</name>
</gene>
<sequence length="254" mass="28725">MDIRNSFDITVSESLIKRLQETKSVAKQGLNNFSNNFTDKAEQVRSDWQQTATQSTEHAVDTFNNALENAKGSLEENLPQVSVQDVVNSSIKNWFEQHPAFSGIINSLNWAVNHPIISLIIIIFSLAILWNLVKLIGRLIEKASLSILQIPLNLFQTLIKYSWLSLIKFGNFAKNKYTNTKNISNINNKSELQLNNNRGLQIIADNKQQRLKDISARLEAIQIEQQELLQEAADIIDAEKSHSSIVGQRLEVKG</sequence>
<keyword evidence="4" id="KW-1185">Reference proteome</keyword>
<proteinExistence type="predicted"/>
<dbReference type="OrthoDB" id="424290at2"/>
<evidence type="ECO:0000313" key="3">
    <source>
        <dbReference type="EMBL" id="BAY86185.1"/>
    </source>
</evidence>
<dbReference type="Proteomes" id="UP000218418">
    <property type="component" value="Chromosome"/>
</dbReference>
<keyword evidence="2" id="KW-0812">Transmembrane</keyword>
<evidence type="ECO:0000256" key="1">
    <source>
        <dbReference type="SAM" id="Coils"/>
    </source>
</evidence>
<feature type="coiled-coil region" evidence="1">
    <location>
        <begin position="204"/>
        <end position="231"/>
    </location>
</feature>
<evidence type="ECO:0000256" key="2">
    <source>
        <dbReference type="SAM" id="Phobius"/>
    </source>
</evidence>
<dbReference type="AlphaFoldDB" id="A0A1Z4LY56"/>
<name>A0A1Z4LY56_9CYAN</name>
<organism evidence="3 4">
    <name type="scientific">Calothrix parasitica NIES-267</name>
    <dbReference type="NCBI Taxonomy" id="1973488"/>
    <lineage>
        <taxon>Bacteria</taxon>
        <taxon>Bacillati</taxon>
        <taxon>Cyanobacteriota</taxon>
        <taxon>Cyanophyceae</taxon>
        <taxon>Nostocales</taxon>
        <taxon>Calotrichaceae</taxon>
        <taxon>Calothrix</taxon>
    </lineage>
</organism>
<reference evidence="3 4" key="1">
    <citation type="submission" date="2017-06" db="EMBL/GenBank/DDBJ databases">
        <title>Genome sequencing of cyanobaciteial culture collection at National Institute for Environmental Studies (NIES).</title>
        <authorList>
            <person name="Hirose Y."/>
            <person name="Shimura Y."/>
            <person name="Fujisawa T."/>
            <person name="Nakamura Y."/>
            <person name="Kawachi M."/>
        </authorList>
    </citation>
    <scope>NUCLEOTIDE SEQUENCE [LARGE SCALE GENOMIC DNA]</scope>
    <source>
        <strain evidence="3 4">NIES-267</strain>
    </source>
</reference>
<dbReference type="EMBL" id="AP018227">
    <property type="protein sequence ID" value="BAY86185.1"/>
    <property type="molecule type" value="Genomic_DNA"/>
</dbReference>
<accession>A0A1Z4LY56</accession>
<keyword evidence="2" id="KW-0472">Membrane</keyword>
<feature type="transmembrane region" description="Helical" evidence="2">
    <location>
        <begin position="116"/>
        <end position="133"/>
    </location>
</feature>
<keyword evidence="1" id="KW-0175">Coiled coil</keyword>
<keyword evidence="2" id="KW-1133">Transmembrane helix</keyword>
<protein>
    <submittedName>
        <fullName evidence="3">Uncharacterized protein</fullName>
    </submittedName>
</protein>
<evidence type="ECO:0000313" key="4">
    <source>
        <dbReference type="Proteomes" id="UP000218418"/>
    </source>
</evidence>